<sequence>MRKRSNLVKACNQGVRRNSPKKVLHRNNLQKLIQEIMLMLRGKFEKLKEEVNADPGYLCWRSGRDT</sequence>
<evidence type="ECO:0000313" key="1">
    <source>
        <dbReference type="EMBL" id="KAI3751534.1"/>
    </source>
</evidence>
<reference evidence="2" key="1">
    <citation type="journal article" date="2022" name="Mol. Ecol. Resour.">
        <title>The genomes of chicory, endive, great burdock and yacon provide insights into Asteraceae palaeo-polyploidization history and plant inulin production.</title>
        <authorList>
            <person name="Fan W."/>
            <person name="Wang S."/>
            <person name="Wang H."/>
            <person name="Wang A."/>
            <person name="Jiang F."/>
            <person name="Liu H."/>
            <person name="Zhao H."/>
            <person name="Xu D."/>
            <person name="Zhang Y."/>
        </authorList>
    </citation>
    <scope>NUCLEOTIDE SEQUENCE [LARGE SCALE GENOMIC DNA]</scope>
    <source>
        <strain evidence="2">cv. Punajuju</strain>
    </source>
</reference>
<proteinExistence type="predicted"/>
<dbReference type="Proteomes" id="UP001055811">
    <property type="component" value="Linkage Group LG04"/>
</dbReference>
<comment type="caution">
    <text evidence="1">The sequence shown here is derived from an EMBL/GenBank/DDBJ whole genome shotgun (WGS) entry which is preliminary data.</text>
</comment>
<protein>
    <submittedName>
        <fullName evidence="1">Uncharacterized protein</fullName>
    </submittedName>
</protein>
<organism evidence="1 2">
    <name type="scientific">Cichorium intybus</name>
    <name type="common">Chicory</name>
    <dbReference type="NCBI Taxonomy" id="13427"/>
    <lineage>
        <taxon>Eukaryota</taxon>
        <taxon>Viridiplantae</taxon>
        <taxon>Streptophyta</taxon>
        <taxon>Embryophyta</taxon>
        <taxon>Tracheophyta</taxon>
        <taxon>Spermatophyta</taxon>
        <taxon>Magnoliopsida</taxon>
        <taxon>eudicotyledons</taxon>
        <taxon>Gunneridae</taxon>
        <taxon>Pentapetalae</taxon>
        <taxon>asterids</taxon>
        <taxon>campanulids</taxon>
        <taxon>Asterales</taxon>
        <taxon>Asteraceae</taxon>
        <taxon>Cichorioideae</taxon>
        <taxon>Cichorieae</taxon>
        <taxon>Cichoriinae</taxon>
        <taxon>Cichorium</taxon>
    </lineage>
</organism>
<accession>A0ACB9DY22</accession>
<keyword evidence="2" id="KW-1185">Reference proteome</keyword>
<reference evidence="1 2" key="2">
    <citation type="journal article" date="2022" name="Mol. Ecol. Resour.">
        <title>The genomes of chicory, endive, great burdock and yacon provide insights into Asteraceae paleo-polyploidization history and plant inulin production.</title>
        <authorList>
            <person name="Fan W."/>
            <person name="Wang S."/>
            <person name="Wang H."/>
            <person name="Wang A."/>
            <person name="Jiang F."/>
            <person name="Liu H."/>
            <person name="Zhao H."/>
            <person name="Xu D."/>
            <person name="Zhang Y."/>
        </authorList>
    </citation>
    <scope>NUCLEOTIDE SEQUENCE [LARGE SCALE GENOMIC DNA]</scope>
    <source>
        <strain evidence="2">cv. Punajuju</strain>
        <tissue evidence="1">Leaves</tissue>
    </source>
</reference>
<name>A0ACB9DY22_CICIN</name>
<dbReference type="EMBL" id="CM042012">
    <property type="protein sequence ID" value="KAI3751534.1"/>
    <property type="molecule type" value="Genomic_DNA"/>
</dbReference>
<gene>
    <name evidence="1" type="ORF">L2E82_22622</name>
</gene>
<evidence type="ECO:0000313" key="2">
    <source>
        <dbReference type="Proteomes" id="UP001055811"/>
    </source>
</evidence>